<dbReference type="EMBL" id="JADBJN010000004">
    <property type="protein sequence ID" value="KAG5666653.1"/>
    <property type="molecule type" value="Genomic_DNA"/>
</dbReference>
<accession>A0A9J6BAD4</accession>
<comment type="caution">
    <text evidence="11">The sequence shown here is derived from an EMBL/GenBank/DDBJ whole genome shotgun (WGS) entry which is preliminary data.</text>
</comment>
<evidence type="ECO:0000256" key="8">
    <source>
        <dbReference type="ARBA" id="ARBA00023170"/>
    </source>
</evidence>
<reference evidence="11" key="1">
    <citation type="submission" date="2021-03" db="EMBL/GenBank/DDBJ databases">
        <title>Chromosome level genome of the anhydrobiotic midge Polypedilum vanderplanki.</title>
        <authorList>
            <person name="Yoshida Y."/>
            <person name="Kikawada T."/>
            <person name="Gusev O."/>
        </authorList>
    </citation>
    <scope>NUCLEOTIDE SEQUENCE</scope>
    <source>
        <strain evidence="11">NIAS01</strain>
        <tissue evidence="11">Whole body or cell culture</tissue>
    </source>
</reference>
<comment type="subcellular location">
    <subcellularLocation>
        <location evidence="1">Cell membrane</location>
        <topology evidence="1">Multi-pass membrane protein</topology>
    </subcellularLocation>
</comment>
<keyword evidence="7 10" id="KW-0472">Membrane</keyword>
<dbReference type="PANTHER" id="PTHR21137:SF35">
    <property type="entry name" value="ODORANT RECEPTOR 19A-RELATED"/>
    <property type="match status" value="1"/>
</dbReference>
<dbReference type="GO" id="GO:0004984">
    <property type="term" value="F:olfactory receptor activity"/>
    <property type="evidence" value="ECO:0007669"/>
    <property type="project" value="InterPro"/>
</dbReference>
<protein>
    <recommendedName>
        <fullName evidence="13">Odorant receptor</fullName>
    </recommendedName>
</protein>
<dbReference type="GO" id="GO:0007165">
    <property type="term" value="P:signal transduction"/>
    <property type="evidence" value="ECO:0007669"/>
    <property type="project" value="UniProtKB-KW"/>
</dbReference>
<evidence type="ECO:0000256" key="2">
    <source>
        <dbReference type="ARBA" id="ARBA00022475"/>
    </source>
</evidence>
<feature type="transmembrane region" description="Helical" evidence="10">
    <location>
        <begin position="155"/>
        <end position="176"/>
    </location>
</feature>
<keyword evidence="4 10" id="KW-0812">Transmembrane</keyword>
<keyword evidence="3" id="KW-0716">Sensory transduction</keyword>
<dbReference type="GO" id="GO:0005886">
    <property type="term" value="C:plasma membrane"/>
    <property type="evidence" value="ECO:0007669"/>
    <property type="project" value="UniProtKB-SubCell"/>
</dbReference>
<evidence type="ECO:0000313" key="11">
    <source>
        <dbReference type="EMBL" id="KAG5666653.1"/>
    </source>
</evidence>
<evidence type="ECO:0000256" key="4">
    <source>
        <dbReference type="ARBA" id="ARBA00022692"/>
    </source>
</evidence>
<evidence type="ECO:0000256" key="1">
    <source>
        <dbReference type="ARBA" id="ARBA00004651"/>
    </source>
</evidence>
<dbReference type="Pfam" id="PF02949">
    <property type="entry name" value="7tm_6"/>
    <property type="match status" value="1"/>
</dbReference>
<sequence>MEARLYSYIDKKFIEMKKSNSTEKTFKKLLNIHEIEKLKNDLEEDHNFKIILIRKLKSLPVITRHHSECNAKISTFIDFMFDESFIPMIRWSDTPGSKTDGRVCLINYKFVLDLFQNAIAEEIDGVLKLPKTILQHFGFTFFPDLVKNNLKWHRIFCMIEVTGISIFFLLAEYSIVFSIKEIIAGDINYVFTALENVAVANVATQMYFKIYILFFRHREDLTKIIIKMKQNFPKSSLEQIQFGTKKYLNLIQFFFIGLVAYFFEMNAQYCSMPFLYKLYGWIYSINVPLKPVYSFILPFNNSNSLFYWTLSFIESWLGTVSVFIIASTDLLFASVANIAAMEFDNLSQKFEEITIIESEAVAIKKLKELVEIHKQIIEIAREINEIFSILFFANIFMSIFAICSFIFLTISGISNYFLLKYSAALIGMFMQIFIGCYFGDRLTESTLKVADGAYNSEWYKASPKYRKMILVIMMRAQKKKNISAWKFADINLNTFYWIMTTSYSYYSFLSSVYQP</sequence>
<keyword evidence="2" id="KW-1003">Cell membrane</keyword>
<evidence type="ECO:0000256" key="7">
    <source>
        <dbReference type="ARBA" id="ARBA00023136"/>
    </source>
</evidence>
<evidence type="ECO:0000313" key="12">
    <source>
        <dbReference type="Proteomes" id="UP001107558"/>
    </source>
</evidence>
<evidence type="ECO:0008006" key="13">
    <source>
        <dbReference type="Google" id="ProtNLM"/>
    </source>
</evidence>
<feature type="transmembrane region" description="Helical" evidence="10">
    <location>
        <begin position="386"/>
        <end position="410"/>
    </location>
</feature>
<name>A0A9J6BAD4_POLVA</name>
<keyword evidence="5" id="KW-0552">Olfaction</keyword>
<dbReference type="OrthoDB" id="6617147at2759"/>
<dbReference type="InterPro" id="IPR004117">
    <property type="entry name" value="7tm6_olfct_rcpt"/>
</dbReference>
<keyword evidence="8" id="KW-0675">Receptor</keyword>
<evidence type="ECO:0000256" key="6">
    <source>
        <dbReference type="ARBA" id="ARBA00022989"/>
    </source>
</evidence>
<dbReference type="Proteomes" id="UP001107558">
    <property type="component" value="Chromosome 4"/>
</dbReference>
<evidence type="ECO:0000256" key="10">
    <source>
        <dbReference type="SAM" id="Phobius"/>
    </source>
</evidence>
<feature type="transmembrane region" description="Helical" evidence="10">
    <location>
        <begin position="416"/>
        <end position="438"/>
    </location>
</feature>
<feature type="transmembrane region" description="Helical" evidence="10">
    <location>
        <begin position="316"/>
        <end position="340"/>
    </location>
</feature>
<dbReference type="PANTHER" id="PTHR21137">
    <property type="entry name" value="ODORANT RECEPTOR"/>
    <property type="match status" value="1"/>
</dbReference>
<keyword evidence="6 10" id="KW-1133">Transmembrane helix</keyword>
<organism evidence="11 12">
    <name type="scientific">Polypedilum vanderplanki</name>
    <name type="common">Sleeping chironomid midge</name>
    <dbReference type="NCBI Taxonomy" id="319348"/>
    <lineage>
        <taxon>Eukaryota</taxon>
        <taxon>Metazoa</taxon>
        <taxon>Ecdysozoa</taxon>
        <taxon>Arthropoda</taxon>
        <taxon>Hexapoda</taxon>
        <taxon>Insecta</taxon>
        <taxon>Pterygota</taxon>
        <taxon>Neoptera</taxon>
        <taxon>Endopterygota</taxon>
        <taxon>Diptera</taxon>
        <taxon>Nematocera</taxon>
        <taxon>Chironomoidea</taxon>
        <taxon>Chironomidae</taxon>
        <taxon>Chironominae</taxon>
        <taxon>Polypedilum</taxon>
        <taxon>Polypedilum</taxon>
    </lineage>
</organism>
<dbReference type="AlphaFoldDB" id="A0A9J6BAD4"/>
<evidence type="ECO:0000256" key="5">
    <source>
        <dbReference type="ARBA" id="ARBA00022725"/>
    </source>
</evidence>
<evidence type="ECO:0000256" key="9">
    <source>
        <dbReference type="ARBA" id="ARBA00023224"/>
    </source>
</evidence>
<keyword evidence="9" id="KW-0807">Transducer</keyword>
<gene>
    <name evidence="11" type="ORF">PVAND_014669</name>
</gene>
<dbReference type="GO" id="GO:0005549">
    <property type="term" value="F:odorant binding"/>
    <property type="evidence" value="ECO:0007669"/>
    <property type="project" value="InterPro"/>
</dbReference>
<feature type="transmembrane region" description="Helical" evidence="10">
    <location>
        <begin position="247"/>
        <end position="263"/>
    </location>
</feature>
<proteinExistence type="predicted"/>
<keyword evidence="12" id="KW-1185">Reference proteome</keyword>
<evidence type="ECO:0000256" key="3">
    <source>
        <dbReference type="ARBA" id="ARBA00022606"/>
    </source>
</evidence>